<dbReference type="RefSeq" id="WP_189035724.1">
    <property type="nucleotide sequence ID" value="NZ_BMMP01000002.1"/>
</dbReference>
<keyword evidence="2" id="KW-1185">Reference proteome</keyword>
<protein>
    <submittedName>
        <fullName evidence="1">Uncharacterized protein</fullName>
    </submittedName>
</protein>
<gene>
    <name evidence="1" type="ORF">GCM10012287_09200</name>
</gene>
<name>A0ABQ2LXF2_9ACTN</name>
<sequence>MNRKTRFLLTGVASAIGAGLLHSWSGRGEHLLATVFSEPGYRGSVRHLTWTGGKPEVVALGKLGLPSVGSIKIEQSVFRFRPAARLPNPPILWYALTEPSDRTDPEEGVLGLIALNELASVFSPGYREPVRPSAARSGVRLWAGHPRVAASARSRRALSRGTASGSAAVSGAEPWYDVLADAPDLASWGSRVRYLELGCLRRRFGR</sequence>
<comment type="caution">
    <text evidence="1">The sequence shown here is derived from an EMBL/GenBank/DDBJ whole genome shotgun (WGS) entry which is preliminary data.</text>
</comment>
<organism evidence="1 2">
    <name type="scientific">Streptomyces daqingensis</name>
    <dbReference type="NCBI Taxonomy" id="1472640"/>
    <lineage>
        <taxon>Bacteria</taxon>
        <taxon>Bacillati</taxon>
        <taxon>Actinomycetota</taxon>
        <taxon>Actinomycetes</taxon>
        <taxon>Kitasatosporales</taxon>
        <taxon>Streptomycetaceae</taxon>
        <taxon>Streptomyces</taxon>
    </lineage>
</organism>
<evidence type="ECO:0000313" key="2">
    <source>
        <dbReference type="Proteomes" id="UP000631535"/>
    </source>
</evidence>
<dbReference type="Proteomes" id="UP000631535">
    <property type="component" value="Unassembled WGS sequence"/>
</dbReference>
<reference evidence="2" key="1">
    <citation type="journal article" date="2019" name="Int. J. Syst. Evol. Microbiol.">
        <title>The Global Catalogue of Microorganisms (GCM) 10K type strain sequencing project: providing services to taxonomists for standard genome sequencing and annotation.</title>
        <authorList>
            <consortium name="The Broad Institute Genomics Platform"/>
            <consortium name="The Broad Institute Genome Sequencing Center for Infectious Disease"/>
            <person name="Wu L."/>
            <person name="Ma J."/>
        </authorList>
    </citation>
    <scope>NUCLEOTIDE SEQUENCE [LARGE SCALE GENOMIC DNA]</scope>
    <source>
        <strain evidence="2">CGMCC 4.7178</strain>
    </source>
</reference>
<evidence type="ECO:0000313" key="1">
    <source>
        <dbReference type="EMBL" id="GGO44192.1"/>
    </source>
</evidence>
<accession>A0ABQ2LXF2</accession>
<proteinExistence type="predicted"/>
<dbReference type="EMBL" id="BMMP01000002">
    <property type="protein sequence ID" value="GGO44192.1"/>
    <property type="molecule type" value="Genomic_DNA"/>
</dbReference>